<reference evidence="1" key="1">
    <citation type="submission" date="2021-02" db="EMBL/GenBank/DDBJ databases">
        <authorList>
            <person name="Nowell W R."/>
        </authorList>
    </citation>
    <scope>NUCLEOTIDE SEQUENCE</scope>
</reference>
<evidence type="ECO:0000313" key="2">
    <source>
        <dbReference type="EMBL" id="CAF3920368.1"/>
    </source>
</evidence>
<evidence type="ECO:0000313" key="1">
    <source>
        <dbReference type="EMBL" id="CAF1156929.1"/>
    </source>
</evidence>
<proteinExistence type="predicted"/>
<dbReference type="EMBL" id="CAJNOQ010007075">
    <property type="protein sequence ID" value="CAF1156929.1"/>
    <property type="molecule type" value="Genomic_DNA"/>
</dbReference>
<name>A0A814TAP4_9BILA</name>
<comment type="caution">
    <text evidence="1">The sequence shown here is derived from an EMBL/GenBank/DDBJ whole genome shotgun (WGS) entry which is preliminary data.</text>
</comment>
<dbReference type="Proteomes" id="UP000681722">
    <property type="component" value="Unassembled WGS sequence"/>
</dbReference>
<sequence>MLNLSSGDENDKSCTRVFTPSVCSDDAPILPKRLLLQKRRSTVADLAVSNKGQLQLILALNNPDKYPALCNKIKMNAARRKTICVLAANNQQFGE</sequence>
<dbReference type="AlphaFoldDB" id="A0A814TAP4"/>
<evidence type="ECO:0000313" key="3">
    <source>
        <dbReference type="Proteomes" id="UP000663829"/>
    </source>
</evidence>
<accession>A0A814TAP4</accession>
<organism evidence="1 3">
    <name type="scientific">Didymodactylos carnosus</name>
    <dbReference type="NCBI Taxonomy" id="1234261"/>
    <lineage>
        <taxon>Eukaryota</taxon>
        <taxon>Metazoa</taxon>
        <taxon>Spiralia</taxon>
        <taxon>Gnathifera</taxon>
        <taxon>Rotifera</taxon>
        <taxon>Eurotatoria</taxon>
        <taxon>Bdelloidea</taxon>
        <taxon>Philodinida</taxon>
        <taxon>Philodinidae</taxon>
        <taxon>Didymodactylos</taxon>
    </lineage>
</organism>
<protein>
    <submittedName>
        <fullName evidence="1">Uncharacterized protein</fullName>
    </submittedName>
</protein>
<dbReference type="Proteomes" id="UP000663829">
    <property type="component" value="Unassembled WGS sequence"/>
</dbReference>
<dbReference type="EMBL" id="CAJOBC010007074">
    <property type="protein sequence ID" value="CAF3920368.1"/>
    <property type="molecule type" value="Genomic_DNA"/>
</dbReference>
<feature type="non-terminal residue" evidence="1">
    <location>
        <position position="95"/>
    </location>
</feature>
<gene>
    <name evidence="1" type="ORF">GPM918_LOCUS21475</name>
    <name evidence="2" type="ORF">SRO942_LOCUS21472</name>
</gene>
<keyword evidence="3" id="KW-1185">Reference proteome</keyword>